<proteinExistence type="inferred from homology"/>
<dbReference type="CDD" id="cd23507">
    <property type="entry name" value="hydrophobin_I"/>
    <property type="match status" value="1"/>
</dbReference>
<comment type="similarity">
    <text evidence="2 8">Belongs to the fungal hydrophobin family.</text>
</comment>
<comment type="caution">
    <text evidence="9">The sequence shown here is derived from an EMBL/GenBank/DDBJ whole genome shotgun (WGS) entry which is preliminary data.</text>
</comment>
<organism evidence="9 10">
    <name type="scientific">Collybiopsis confluens</name>
    <dbReference type="NCBI Taxonomy" id="2823264"/>
    <lineage>
        <taxon>Eukaryota</taxon>
        <taxon>Fungi</taxon>
        <taxon>Dikarya</taxon>
        <taxon>Basidiomycota</taxon>
        <taxon>Agaricomycotina</taxon>
        <taxon>Agaricomycetes</taxon>
        <taxon>Agaricomycetidae</taxon>
        <taxon>Agaricales</taxon>
        <taxon>Marasmiineae</taxon>
        <taxon>Omphalotaceae</taxon>
        <taxon>Collybiopsis</taxon>
    </lineage>
</organism>
<comment type="subcellular location">
    <subcellularLocation>
        <location evidence="1 8">Secreted</location>
        <location evidence="1 8">Cell wall</location>
    </subcellularLocation>
</comment>
<dbReference type="GO" id="GO:0005199">
    <property type="term" value="F:structural constituent of cell wall"/>
    <property type="evidence" value="ECO:0007669"/>
    <property type="project" value="InterPro"/>
</dbReference>
<evidence type="ECO:0000256" key="1">
    <source>
        <dbReference type="ARBA" id="ARBA00004191"/>
    </source>
</evidence>
<evidence type="ECO:0000256" key="6">
    <source>
        <dbReference type="ARBA" id="ARBA00023157"/>
    </source>
</evidence>
<dbReference type="InterPro" id="IPR019778">
    <property type="entry name" value="Class_I_Hydrophobin_CS"/>
</dbReference>
<reference evidence="9 10" key="1">
    <citation type="journal article" date="2020" name="ISME J.">
        <title>Uncovering the hidden diversity of litter-decomposition mechanisms in mushroom-forming fungi.</title>
        <authorList>
            <person name="Floudas D."/>
            <person name="Bentzer J."/>
            <person name="Ahren D."/>
            <person name="Johansson T."/>
            <person name="Persson P."/>
            <person name="Tunlid A."/>
        </authorList>
    </citation>
    <scope>NUCLEOTIDE SEQUENCE [LARGE SCALE GENOMIC DNA]</scope>
    <source>
        <strain evidence="9 10">CBS 406.79</strain>
    </source>
</reference>
<dbReference type="PROSITE" id="PS00956">
    <property type="entry name" value="HYDROPHOBIN"/>
    <property type="match status" value="1"/>
</dbReference>
<evidence type="ECO:0000256" key="5">
    <source>
        <dbReference type="ARBA" id="ARBA00022729"/>
    </source>
</evidence>
<sequence length="165" mass="16366">MSAHIQVSIPLIRYASFFIPCLPVARLGFTSTRALFQFSICSSSSKVLAAATPGGHPGTTTLPPVTTTVTVTAPPTTTTITSPGGCTTGPIQCCDSTETAGSAAGSLLLGLLGVVVQDVNVLLGINCSPITVIGAGGSGCSAQTVCCQDNAVGGLISIGCIPVQL</sequence>
<dbReference type="GO" id="GO:0009277">
    <property type="term" value="C:fungal-type cell wall"/>
    <property type="evidence" value="ECO:0007669"/>
    <property type="project" value="InterPro"/>
</dbReference>
<evidence type="ECO:0000313" key="10">
    <source>
        <dbReference type="Proteomes" id="UP000518752"/>
    </source>
</evidence>
<keyword evidence="6 8" id="KW-1015">Disulfide bond</keyword>
<evidence type="ECO:0000256" key="2">
    <source>
        <dbReference type="ARBA" id="ARBA00010446"/>
    </source>
</evidence>
<evidence type="ECO:0000256" key="4">
    <source>
        <dbReference type="ARBA" id="ARBA00022525"/>
    </source>
</evidence>
<evidence type="ECO:0000256" key="7">
    <source>
        <dbReference type="ARBA" id="ARBA00093546"/>
    </source>
</evidence>
<accession>A0A8H5M146</accession>
<keyword evidence="4 8" id="KW-0964">Secreted</keyword>
<evidence type="ECO:0000313" key="9">
    <source>
        <dbReference type="EMBL" id="KAF5376779.1"/>
    </source>
</evidence>
<name>A0A8H5M146_9AGAR</name>
<dbReference type="SMART" id="SM00075">
    <property type="entry name" value="HYDRO"/>
    <property type="match status" value="1"/>
</dbReference>
<dbReference type="OrthoDB" id="4225815at2759"/>
<evidence type="ECO:0000256" key="3">
    <source>
        <dbReference type="ARBA" id="ARBA00022512"/>
    </source>
</evidence>
<dbReference type="Pfam" id="PF01185">
    <property type="entry name" value="Hydrophobin"/>
    <property type="match status" value="1"/>
</dbReference>
<comment type="subunit">
    <text evidence="7">Self-assembles to form functional amyloid fibrils called rodlets. Self-assembly into fibrillar rodlets occurs spontaneously at hydrophobic:hydrophilic interfaces and the rodlets further associate laterally to form amphipathic monolayers.</text>
</comment>
<gene>
    <name evidence="9" type="ORF">D9757_009468</name>
</gene>
<dbReference type="Proteomes" id="UP000518752">
    <property type="component" value="Unassembled WGS sequence"/>
</dbReference>
<dbReference type="AlphaFoldDB" id="A0A8H5M146"/>
<protein>
    <recommendedName>
        <fullName evidence="8">Hydrophobin</fullName>
    </recommendedName>
</protein>
<dbReference type="InterPro" id="IPR001338">
    <property type="entry name" value="Class_I_Hydrophobin"/>
</dbReference>
<keyword evidence="5 8" id="KW-0732">Signal</keyword>
<keyword evidence="10" id="KW-1185">Reference proteome</keyword>
<dbReference type="EMBL" id="JAACJN010000088">
    <property type="protein sequence ID" value="KAF5376779.1"/>
    <property type="molecule type" value="Genomic_DNA"/>
</dbReference>
<keyword evidence="3 8" id="KW-0134">Cell wall</keyword>
<evidence type="ECO:0000256" key="8">
    <source>
        <dbReference type="RuleBase" id="RU365009"/>
    </source>
</evidence>